<gene>
    <name evidence="1" type="ORF">EMQ25_00810</name>
</gene>
<reference evidence="1 2" key="1">
    <citation type="journal article" date="2016" name="Int. J. Syst. Evol. Microbiol.">
        <title>Arsenicitalea aurantiaca gen. nov., sp. nov., a new member of the family Hyphomicrobiaceae, isolated from high-arsenic sediment.</title>
        <authorList>
            <person name="Mu Y."/>
            <person name="Zhou L."/>
            <person name="Zeng X.C."/>
            <person name="Liu L."/>
            <person name="Pan Y."/>
            <person name="Chen X."/>
            <person name="Wang J."/>
            <person name="Li S."/>
            <person name="Li W.J."/>
            <person name="Wang Y."/>
        </authorList>
    </citation>
    <scope>NUCLEOTIDE SEQUENCE [LARGE SCALE GENOMIC DNA]</scope>
    <source>
        <strain evidence="1 2">42-50</strain>
    </source>
</reference>
<comment type="caution">
    <text evidence="1">The sequence shown here is derived from an EMBL/GenBank/DDBJ whole genome shotgun (WGS) entry which is preliminary data.</text>
</comment>
<evidence type="ECO:0000313" key="2">
    <source>
        <dbReference type="Proteomes" id="UP000281547"/>
    </source>
</evidence>
<dbReference type="RefSeq" id="WP_127186655.1">
    <property type="nucleotide sequence ID" value="NZ_RZNJ01000001.1"/>
</dbReference>
<name>A0A433XKC9_9HYPH</name>
<evidence type="ECO:0000313" key="1">
    <source>
        <dbReference type="EMBL" id="RUT34536.1"/>
    </source>
</evidence>
<proteinExistence type="predicted"/>
<dbReference type="EMBL" id="RZNJ01000001">
    <property type="protein sequence ID" value="RUT34536.1"/>
    <property type="molecule type" value="Genomic_DNA"/>
</dbReference>
<dbReference type="AlphaFoldDB" id="A0A433XKC9"/>
<keyword evidence="2" id="KW-1185">Reference proteome</keyword>
<dbReference type="Proteomes" id="UP000281547">
    <property type="component" value="Unassembled WGS sequence"/>
</dbReference>
<sequence>MTIPADMRAHSISIACNLVRDRLLELEVLPNEDADNLLAILALAAESAEQLSDDLDPCNLDGLVAPLYPELVPQRDYSGYGPNIVSLRP</sequence>
<organism evidence="1 2">
    <name type="scientific">Arsenicitalea aurantiaca</name>
    <dbReference type="NCBI Taxonomy" id="1783274"/>
    <lineage>
        <taxon>Bacteria</taxon>
        <taxon>Pseudomonadati</taxon>
        <taxon>Pseudomonadota</taxon>
        <taxon>Alphaproteobacteria</taxon>
        <taxon>Hyphomicrobiales</taxon>
        <taxon>Devosiaceae</taxon>
        <taxon>Arsenicitalea</taxon>
    </lineage>
</organism>
<protein>
    <submittedName>
        <fullName evidence="1">Uncharacterized protein</fullName>
    </submittedName>
</protein>
<accession>A0A433XKC9</accession>